<gene>
    <name evidence="2" type="ORF">E2C01_050703</name>
</gene>
<evidence type="ECO:0000256" key="1">
    <source>
        <dbReference type="SAM" id="MobiDB-lite"/>
    </source>
</evidence>
<accession>A0A5B7GHP9</accession>
<feature type="region of interest" description="Disordered" evidence="1">
    <location>
        <begin position="70"/>
        <end position="118"/>
    </location>
</feature>
<proteinExistence type="predicted"/>
<comment type="caution">
    <text evidence="2">The sequence shown here is derived from an EMBL/GenBank/DDBJ whole genome shotgun (WGS) entry which is preliminary data.</text>
</comment>
<dbReference type="AlphaFoldDB" id="A0A5B7GHP9"/>
<evidence type="ECO:0000313" key="2">
    <source>
        <dbReference type="EMBL" id="MPC56737.1"/>
    </source>
</evidence>
<dbReference type="Proteomes" id="UP000324222">
    <property type="component" value="Unassembled WGS sequence"/>
</dbReference>
<sequence length="151" mass="16268">MEKCHFLSSPFSDVLFDPAVMVRVQDTEHLASQQCALSFAVRGLASFQGPPASATHDSKIKCQTRRGAFLSASSSAPVPRPSTTGGSFRARGSHTGGSHEVERQQSKKNHYLGCSSDRSTPPTAYLTLSLILLPSPLLQAWLLCPPTYPPL</sequence>
<keyword evidence="3" id="KW-1185">Reference proteome</keyword>
<evidence type="ECO:0000313" key="3">
    <source>
        <dbReference type="Proteomes" id="UP000324222"/>
    </source>
</evidence>
<name>A0A5B7GHP9_PORTR</name>
<protein>
    <submittedName>
        <fullName evidence="2">Uncharacterized protein</fullName>
    </submittedName>
</protein>
<organism evidence="2 3">
    <name type="scientific">Portunus trituberculatus</name>
    <name type="common">Swimming crab</name>
    <name type="synonym">Neptunus trituberculatus</name>
    <dbReference type="NCBI Taxonomy" id="210409"/>
    <lineage>
        <taxon>Eukaryota</taxon>
        <taxon>Metazoa</taxon>
        <taxon>Ecdysozoa</taxon>
        <taxon>Arthropoda</taxon>
        <taxon>Crustacea</taxon>
        <taxon>Multicrustacea</taxon>
        <taxon>Malacostraca</taxon>
        <taxon>Eumalacostraca</taxon>
        <taxon>Eucarida</taxon>
        <taxon>Decapoda</taxon>
        <taxon>Pleocyemata</taxon>
        <taxon>Brachyura</taxon>
        <taxon>Eubrachyura</taxon>
        <taxon>Portunoidea</taxon>
        <taxon>Portunidae</taxon>
        <taxon>Portuninae</taxon>
        <taxon>Portunus</taxon>
    </lineage>
</organism>
<reference evidence="2 3" key="1">
    <citation type="submission" date="2019-05" db="EMBL/GenBank/DDBJ databases">
        <title>Another draft genome of Portunus trituberculatus and its Hox gene families provides insights of decapod evolution.</title>
        <authorList>
            <person name="Jeong J.-H."/>
            <person name="Song I."/>
            <person name="Kim S."/>
            <person name="Choi T."/>
            <person name="Kim D."/>
            <person name="Ryu S."/>
            <person name="Kim W."/>
        </authorList>
    </citation>
    <scope>NUCLEOTIDE SEQUENCE [LARGE SCALE GENOMIC DNA]</scope>
    <source>
        <tissue evidence="2">Muscle</tissue>
    </source>
</reference>
<dbReference type="EMBL" id="VSRR010014207">
    <property type="protein sequence ID" value="MPC56737.1"/>
    <property type="molecule type" value="Genomic_DNA"/>
</dbReference>